<dbReference type="Proteomes" id="UP000253919">
    <property type="component" value="Unassembled WGS sequence"/>
</dbReference>
<dbReference type="Gene3D" id="2.60.40.10">
    <property type="entry name" value="Immunoglobulins"/>
    <property type="match status" value="1"/>
</dbReference>
<dbReference type="InterPro" id="IPR036116">
    <property type="entry name" value="FN3_sf"/>
</dbReference>
<dbReference type="Pfam" id="PF13585">
    <property type="entry name" value="CHU_C"/>
    <property type="match status" value="1"/>
</dbReference>
<name>A0A369QIV2_9BACT</name>
<dbReference type="AlphaFoldDB" id="A0A369QIV2"/>
<accession>A0A369QIV2</accession>
<dbReference type="InterPro" id="IPR026341">
    <property type="entry name" value="T9SS_type_B"/>
</dbReference>
<protein>
    <recommendedName>
        <fullName evidence="3">Fibronectin type-III domain-containing protein</fullName>
    </recommendedName>
</protein>
<dbReference type="InterPro" id="IPR003961">
    <property type="entry name" value="FN3_dom"/>
</dbReference>
<keyword evidence="2" id="KW-1185">Reference proteome</keyword>
<dbReference type="CDD" id="cd00063">
    <property type="entry name" value="FN3"/>
    <property type="match status" value="1"/>
</dbReference>
<organism evidence="1 2">
    <name type="scientific">Adhaeribacter pallidiroseus</name>
    <dbReference type="NCBI Taxonomy" id="2072847"/>
    <lineage>
        <taxon>Bacteria</taxon>
        <taxon>Pseudomonadati</taxon>
        <taxon>Bacteroidota</taxon>
        <taxon>Cytophagia</taxon>
        <taxon>Cytophagales</taxon>
        <taxon>Hymenobacteraceae</taxon>
        <taxon>Adhaeribacter</taxon>
    </lineage>
</organism>
<dbReference type="NCBIfam" id="TIGR04131">
    <property type="entry name" value="Bac_Flav_CTERM"/>
    <property type="match status" value="1"/>
</dbReference>
<dbReference type="InterPro" id="IPR013783">
    <property type="entry name" value="Ig-like_fold"/>
</dbReference>
<evidence type="ECO:0000313" key="1">
    <source>
        <dbReference type="EMBL" id="RDC64853.1"/>
    </source>
</evidence>
<dbReference type="RefSeq" id="WP_115373946.1">
    <property type="nucleotide sequence ID" value="NZ_QASA01000001.1"/>
</dbReference>
<dbReference type="EMBL" id="QASA01000001">
    <property type="protein sequence ID" value="RDC64853.1"/>
    <property type="molecule type" value="Genomic_DNA"/>
</dbReference>
<dbReference type="OrthoDB" id="1123245at2"/>
<reference evidence="1 2" key="1">
    <citation type="submission" date="2018-04" db="EMBL/GenBank/DDBJ databases">
        <title>Adhaeribacter sp. HMF7616 genome sequencing and assembly.</title>
        <authorList>
            <person name="Kang H."/>
            <person name="Kang J."/>
            <person name="Cha I."/>
            <person name="Kim H."/>
            <person name="Joh K."/>
        </authorList>
    </citation>
    <scope>NUCLEOTIDE SEQUENCE [LARGE SCALE GENOMIC DNA]</scope>
    <source>
        <strain evidence="1 2">HMF7616</strain>
    </source>
</reference>
<evidence type="ECO:0008006" key="3">
    <source>
        <dbReference type="Google" id="ProtNLM"/>
    </source>
</evidence>
<dbReference type="SUPFAM" id="SSF49265">
    <property type="entry name" value="Fibronectin type III"/>
    <property type="match status" value="1"/>
</dbReference>
<sequence>MDRGTFNNQPLVENQEYCYYVVTKGRYSNPRIPYLLLNDSQISCAMFEDVTAPCPPVLSLNEINCELLTAQTPIQNVLSWVPNVTPPCSPDIAYYTIYYKSSPTVEYDSIAFTAGNVTTYTHQNLQSFAGYYVVTATDAAGNESPVSNEVFKDNCFYFSLPNIFTPNGDGKNDVFKPDDKRPSFIKATRFTVFNRWGAKLYESSADPQINWSGVDKGGSRVPDGIYYYQAEVEFFTLDPQNARKTYKGWVEIVR</sequence>
<comment type="caution">
    <text evidence="1">The sequence shown here is derived from an EMBL/GenBank/DDBJ whole genome shotgun (WGS) entry which is preliminary data.</text>
</comment>
<evidence type="ECO:0000313" key="2">
    <source>
        <dbReference type="Proteomes" id="UP000253919"/>
    </source>
</evidence>
<proteinExistence type="predicted"/>
<gene>
    <name evidence="1" type="ORF">AHMF7616_03474</name>
</gene>